<evidence type="ECO:0000313" key="4">
    <source>
        <dbReference type="Proteomes" id="UP000500953"/>
    </source>
</evidence>
<accession>A0A6G9ZDC9</accession>
<protein>
    <recommendedName>
        <fullName evidence="2">Winged helix-turn helix domain-containing protein</fullName>
    </recommendedName>
</protein>
<reference evidence="3 4" key="1">
    <citation type="journal article" date="2019" name="ACS Chem. Biol.">
        <title>Identification and Mobilization of a Cryptic Antibiotic Biosynthesis Gene Locus from a Human-Pathogenic Nocardia Isolate.</title>
        <authorList>
            <person name="Herisse M."/>
            <person name="Ishida K."/>
            <person name="Porter J.L."/>
            <person name="Howden B."/>
            <person name="Hertweck C."/>
            <person name="Stinear T.P."/>
            <person name="Pidot S.J."/>
        </authorList>
    </citation>
    <scope>NUCLEOTIDE SEQUENCE [LARGE SCALE GENOMIC DNA]</scope>
    <source>
        <strain evidence="3 4">AUSMDU00012715</strain>
    </source>
</reference>
<feature type="compositionally biased region" description="Basic and acidic residues" evidence="1">
    <location>
        <begin position="51"/>
        <end position="63"/>
    </location>
</feature>
<evidence type="ECO:0000313" key="3">
    <source>
        <dbReference type="EMBL" id="QIS23512.1"/>
    </source>
</evidence>
<proteinExistence type="predicted"/>
<dbReference type="Proteomes" id="UP000500953">
    <property type="component" value="Chromosome"/>
</dbReference>
<feature type="region of interest" description="Disordered" evidence="1">
    <location>
        <begin position="50"/>
        <end position="82"/>
    </location>
</feature>
<dbReference type="Pfam" id="PF13592">
    <property type="entry name" value="HTH_33"/>
    <property type="match status" value="1"/>
</dbReference>
<evidence type="ECO:0000256" key="1">
    <source>
        <dbReference type="SAM" id="MobiDB-lite"/>
    </source>
</evidence>
<organism evidence="3 4">
    <name type="scientific">Nocardia terpenica</name>
    <dbReference type="NCBI Taxonomy" id="455432"/>
    <lineage>
        <taxon>Bacteria</taxon>
        <taxon>Bacillati</taxon>
        <taxon>Actinomycetota</taxon>
        <taxon>Actinomycetes</taxon>
        <taxon>Mycobacteriales</taxon>
        <taxon>Nocardiaceae</taxon>
        <taxon>Nocardia</taxon>
    </lineage>
</organism>
<dbReference type="InterPro" id="IPR025959">
    <property type="entry name" value="Winged_HTH_dom"/>
</dbReference>
<evidence type="ECO:0000259" key="2">
    <source>
        <dbReference type="Pfam" id="PF13592"/>
    </source>
</evidence>
<name>A0A6G9ZDC9_9NOCA</name>
<sequence length="93" mass="10611">MTGTGFRRRRCCGLRRYGFSPQRPARRAYQQKPEKVRAWLEGEYPAIVARPQRERRGGLDRSVRAAQRHHTTGSQLGTEGQHRWCGSTANACA</sequence>
<gene>
    <name evidence="3" type="ORF">F6W96_39680</name>
</gene>
<dbReference type="EMBL" id="CP046173">
    <property type="protein sequence ID" value="QIS23512.1"/>
    <property type="molecule type" value="Genomic_DNA"/>
</dbReference>
<dbReference type="RefSeq" id="WP_167490845.1">
    <property type="nucleotide sequence ID" value="NZ_CP046173.1"/>
</dbReference>
<feature type="domain" description="Winged helix-turn helix" evidence="2">
    <location>
        <begin position="14"/>
        <end position="42"/>
    </location>
</feature>
<dbReference type="AlphaFoldDB" id="A0A6G9ZDC9"/>